<name>A0A3R0XKJ3_SHIDY</name>
<sequence length="229" mass="26789">MALKAFHESSKLCFIIVGVWLEEDKLTTFNGDLAGRVVSINADRWEKEDVYKLFENSEKLLNIKFDEKFKSDIIEKCNGSIFLVQQLCFKACELEQINNSQGELKIVGKNFLVEDEIKKLINEQYSRYFKFLTDFSCGFDQTSLELYKWILYVLITVEQRYLEIGVPEAAIRRLIQEKHPKKTEVSQKKLRQALRKSVDLQVKISIKPIVFEFDSSSSRIKIVDRPFIL</sequence>
<dbReference type="AlphaFoldDB" id="A0A3R0XKJ3"/>
<evidence type="ECO:0000313" key="1">
    <source>
        <dbReference type="EMBL" id="MLU14702.1"/>
    </source>
</evidence>
<dbReference type="Proteomes" id="UP000839527">
    <property type="component" value="Unassembled WGS sequence"/>
</dbReference>
<comment type="caution">
    <text evidence="1">The sequence shown here is derived from an EMBL/GenBank/DDBJ whole genome shotgun (WGS) entry which is preliminary data.</text>
</comment>
<proteinExistence type="predicted"/>
<organism evidence="1">
    <name type="scientific">Shigella dysenteriae</name>
    <dbReference type="NCBI Taxonomy" id="622"/>
    <lineage>
        <taxon>Bacteria</taxon>
        <taxon>Pseudomonadati</taxon>
        <taxon>Pseudomonadota</taxon>
        <taxon>Gammaproteobacteria</taxon>
        <taxon>Enterobacterales</taxon>
        <taxon>Enterobacteriaceae</taxon>
        <taxon>Shigella</taxon>
    </lineage>
</organism>
<reference evidence="1" key="1">
    <citation type="submission" date="2018-07" db="EMBL/GenBank/DDBJ databases">
        <authorList>
            <person name="Ashton P.M."/>
            <person name="Dallman T."/>
            <person name="Nair S."/>
            <person name="De Pinna E."/>
            <person name="Peters T."/>
            <person name="Grant K."/>
        </authorList>
    </citation>
    <scope>NUCLEOTIDE SEQUENCE [LARGE SCALE GENOMIC DNA]</scope>
    <source>
        <strain evidence="1">561031</strain>
    </source>
</reference>
<accession>A0A3R0XKJ3</accession>
<gene>
    <name evidence="1" type="ORF">DRW31_21070</name>
</gene>
<dbReference type="EMBL" id="RVGV01000078">
    <property type="protein sequence ID" value="MLU14702.1"/>
    <property type="molecule type" value="Genomic_DNA"/>
</dbReference>
<dbReference type="SUPFAM" id="SSF52540">
    <property type="entry name" value="P-loop containing nucleoside triphosphate hydrolases"/>
    <property type="match status" value="1"/>
</dbReference>
<dbReference type="InterPro" id="IPR027417">
    <property type="entry name" value="P-loop_NTPase"/>
</dbReference>
<protein>
    <submittedName>
        <fullName evidence="1">Uncharacterized protein</fullName>
    </submittedName>
</protein>